<evidence type="ECO:0000313" key="2">
    <source>
        <dbReference type="Proteomes" id="UP000179807"/>
    </source>
</evidence>
<name>A0A1J4KEV7_9EUKA</name>
<accession>A0A1J4KEV7</accession>
<dbReference type="GeneID" id="94826672"/>
<dbReference type="RefSeq" id="XP_068362608.1">
    <property type="nucleotide sequence ID" value="XM_068491968.1"/>
</dbReference>
<organism evidence="1 2">
    <name type="scientific">Tritrichomonas foetus</name>
    <dbReference type="NCBI Taxonomy" id="1144522"/>
    <lineage>
        <taxon>Eukaryota</taxon>
        <taxon>Metamonada</taxon>
        <taxon>Parabasalia</taxon>
        <taxon>Tritrichomonadida</taxon>
        <taxon>Tritrichomonadidae</taxon>
        <taxon>Tritrichomonas</taxon>
    </lineage>
</organism>
<dbReference type="EMBL" id="MLAK01000638">
    <property type="protein sequence ID" value="OHT09472.1"/>
    <property type="molecule type" value="Genomic_DNA"/>
</dbReference>
<comment type="caution">
    <text evidence="1">The sequence shown here is derived from an EMBL/GenBank/DDBJ whole genome shotgun (WGS) entry which is preliminary data.</text>
</comment>
<dbReference type="Proteomes" id="UP000179807">
    <property type="component" value="Unassembled WGS sequence"/>
</dbReference>
<gene>
    <name evidence="1" type="ORF">TRFO_04553</name>
</gene>
<sequence>MLQSKALFNDDLTLSQDFTQHLKNSKNPILLTFFGILRAGKSTRANQIITGELEPSGPFEADDGSESITQGCNYCGPFKINQILPNHDVHPKLNKDADIFIIDCEGLHDIKGQRSGNVKKMTTLLLQISTLITYVSKDVINTINIPEIRNFLGISKIIPGGGIQYETGFIIMVRTMGIKGSKDMSEEELNTQRKNQDKKVKDNVIKILNQENVIYNENNFQVLCQPDFTQTSVYFESLKDYLHFIVSIVNMRDEIPGTILLQVLENVRPIINQLTDLDNPNINSTDIYNKVIEGLIEKAMVDVNHEINEIPAYIKKQIIENFDNFNKNSYSENMCARTREIFTRNCINQLKKIESFTLFKKKQVMIQEMVQKKINESYQEYYKEQGFSYIIDKIRKEHSKYIVDVLGKLMGSELRNIKRDKKNWGNQYSEKAGSTFEKTVSKGCDELLKTRIFEQSKNSLKKDIWDISNEKLKLRCKECPPFPKTVSEARKSGQIGNVVELWKDKNHSHKWTVNDKDEVIIQVTATKYSKMYEYTCEGINDSTCSGRSKVGNVKSSFDVDSMTLHIYGGDICSSQSRYKHGMGRGHYTAHVEYIEIVISESDLIFGDGSKTQIIKADDPGYKNYPYHGSKNGNRSYILTLK</sequence>
<reference evidence="1" key="1">
    <citation type="submission" date="2016-10" db="EMBL/GenBank/DDBJ databases">
        <authorList>
            <person name="Benchimol M."/>
            <person name="Almeida L.G."/>
            <person name="Vasconcelos A.T."/>
            <person name="Perreira-Neves A."/>
            <person name="Rosa I.A."/>
            <person name="Tasca T."/>
            <person name="Bogo M.R."/>
            <person name="de Souza W."/>
        </authorList>
    </citation>
    <scope>NUCLEOTIDE SEQUENCE [LARGE SCALE GENOMIC DNA]</scope>
    <source>
        <strain evidence="1">K</strain>
    </source>
</reference>
<protein>
    <submittedName>
        <fullName evidence="1">Uncharacterized protein</fullName>
    </submittedName>
</protein>
<dbReference type="VEuPathDB" id="TrichDB:TRFO_04553"/>
<dbReference type="SUPFAM" id="SSF52540">
    <property type="entry name" value="P-loop containing nucleoside triphosphate hydrolases"/>
    <property type="match status" value="1"/>
</dbReference>
<proteinExistence type="predicted"/>
<keyword evidence="2" id="KW-1185">Reference proteome</keyword>
<dbReference type="InterPro" id="IPR027417">
    <property type="entry name" value="P-loop_NTPase"/>
</dbReference>
<evidence type="ECO:0000313" key="1">
    <source>
        <dbReference type="EMBL" id="OHT09472.1"/>
    </source>
</evidence>
<dbReference type="Gene3D" id="3.40.50.300">
    <property type="entry name" value="P-loop containing nucleotide triphosphate hydrolases"/>
    <property type="match status" value="1"/>
</dbReference>
<dbReference type="AlphaFoldDB" id="A0A1J4KEV7"/>